<evidence type="ECO:0000256" key="2">
    <source>
        <dbReference type="ARBA" id="ARBA00022741"/>
    </source>
</evidence>
<dbReference type="SUPFAM" id="SSF56112">
    <property type="entry name" value="Protein kinase-like (PK-like)"/>
    <property type="match status" value="1"/>
</dbReference>
<dbReference type="GO" id="GO:0005524">
    <property type="term" value="F:ATP binding"/>
    <property type="evidence" value="ECO:0007669"/>
    <property type="project" value="UniProtKB-UniRule"/>
</dbReference>
<feature type="binding site" evidence="5">
    <location>
        <position position="116"/>
    </location>
    <ligand>
        <name>ATP</name>
        <dbReference type="ChEBI" id="CHEBI:30616"/>
    </ligand>
</feature>
<dbReference type="GO" id="GO:0004674">
    <property type="term" value="F:protein serine/threonine kinase activity"/>
    <property type="evidence" value="ECO:0007669"/>
    <property type="project" value="TreeGrafter"/>
</dbReference>
<dbReference type="Proteomes" id="UP000241074">
    <property type="component" value="Chromosome"/>
</dbReference>
<dbReference type="PROSITE" id="PS00107">
    <property type="entry name" value="PROTEIN_KINASE_ATP"/>
    <property type="match status" value="1"/>
</dbReference>
<dbReference type="InterPro" id="IPR008271">
    <property type="entry name" value="Ser/Thr_kinase_AS"/>
</dbReference>
<keyword evidence="1" id="KW-0808">Transferase</keyword>
<protein>
    <recommendedName>
        <fullName evidence="7">Protein kinase domain-containing protein</fullName>
    </recommendedName>
</protein>
<dbReference type="KEGG" id="xba:C7S18_22340"/>
<feature type="domain" description="Protein kinase" evidence="7">
    <location>
        <begin position="85"/>
        <end position="360"/>
    </location>
</feature>
<name>A0A2P1PY57_9GAMM</name>
<dbReference type="OrthoDB" id="9783151at2"/>
<dbReference type="CDD" id="cd14014">
    <property type="entry name" value="STKc_PknB_like"/>
    <property type="match status" value="1"/>
</dbReference>
<keyword evidence="6" id="KW-1133">Transmembrane helix</keyword>
<dbReference type="Pfam" id="PF00069">
    <property type="entry name" value="Pkinase"/>
    <property type="match status" value="1"/>
</dbReference>
<dbReference type="InterPro" id="IPR000719">
    <property type="entry name" value="Prot_kinase_dom"/>
</dbReference>
<evidence type="ECO:0000313" key="9">
    <source>
        <dbReference type="Proteomes" id="UP000241074"/>
    </source>
</evidence>
<dbReference type="PROSITE" id="PS00108">
    <property type="entry name" value="PROTEIN_KINASE_ST"/>
    <property type="match status" value="1"/>
</dbReference>
<dbReference type="Pfam" id="PF13424">
    <property type="entry name" value="TPR_12"/>
    <property type="match status" value="1"/>
</dbReference>
<gene>
    <name evidence="8" type="ORF">C7S18_22340</name>
</gene>
<evidence type="ECO:0000313" key="8">
    <source>
        <dbReference type="EMBL" id="AVP99744.1"/>
    </source>
</evidence>
<dbReference type="SMART" id="SM00220">
    <property type="entry name" value="S_TKc"/>
    <property type="match status" value="1"/>
</dbReference>
<sequence length="833" mass="91615">MVMTDSFGQLQALFAAYVDWDRADQQAALQALAKTDPALANELAELLDLDLELRGQTVAPGQGLASLAALIDAEHSLTGRIIQSFRLCERLGQGGMGTVYRAERIDGVVKQEVAVKLMHREHMDADGLRRFRMECETLSSLRHPNIAHLIDACILEDGIPCLIMEYVPGVPLTEFCARHQLGLPERLRLFAQVCAAVEEAHRNLIVHRDLKPSNILVDDQGMVKLLDFGIAKSLSEHDRFEQTATALRFFSPQYAAPEQLTGDKITVACDIHALGLIAFELLSGEAAFQLQGLTAAGIERQIVSVPVRAPSSASSSRQAPPVSPKLLRDDLDNIVLKCLRKDPVERYRSVQLLIDELDHFEHGRPIQAGGGQWWYRTRKFVLRNRLPVAMTALVCAVIAFAFIVLVRQNQALELQRDRSDQALLLMKDAFAGADPIRAAGAQTNAGAILDAARTKLDDLYDTQPDLYANIALTIAEIDSELGRANQMVDVLARARQAARRSNVDTELVQQILILHADANLDLANVSDAKDLFDEALRLGPMAEPMATLMRARLLNMQGDYDQAIALLLPKIPTLGLRKPTDAGARRTWMQLAESYRLQGDNARCLAVLDDVLSWQQQGLPADHPLMLRTRIRRTVPLRKLGRLDEAIAESEAILERVVVLYGENGLATASTLTNLANALSAAGRNAESLRASERAIRIWQSVQGADHPNTLRAMFNFALALAQDSDRAAEADAVFQELLALSEKRLGENNELLAYYRIFYAQYLLGRERAGPALLLLMRPGTRAGAAKLDAKEQQRLRNLSHAAANAVCAESPGNPDLVNACRAVEEAPAPSH</sequence>
<keyword evidence="2 5" id="KW-0547">Nucleotide-binding</keyword>
<dbReference type="InterPro" id="IPR011009">
    <property type="entry name" value="Kinase-like_dom_sf"/>
</dbReference>
<proteinExistence type="predicted"/>
<dbReference type="InterPro" id="IPR011990">
    <property type="entry name" value="TPR-like_helical_dom_sf"/>
</dbReference>
<dbReference type="SUPFAM" id="SSF48452">
    <property type="entry name" value="TPR-like"/>
    <property type="match status" value="2"/>
</dbReference>
<keyword evidence="4 5" id="KW-0067">ATP-binding</keyword>
<dbReference type="InterPro" id="IPR017441">
    <property type="entry name" value="Protein_kinase_ATP_BS"/>
</dbReference>
<evidence type="ECO:0000256" key="3">
    <source>
        <dbReference type="ARBA" id="ARBA00022777"/>
    </source>
</evidence>
<reference evidence="8 9" key="1">
    <citation type="submission" date="2018-03" db="EMBL/GenBank/DDBJ databases">
        <title>Ahniella affigens gen. nov., sp. nov., a gammaproteobacterium isolated from sandy soil near a stream.</title>
        <authorList>
            <person name="Ko Y."/>
            <person name="Kim J.-H."/>
        </authorList>
    </citation>
    <scope>NUCLEOTIDE SEQUENCE [LARGE SCALE GENOMIC DNA]</scope>
    <source>
        <strain evidence="8 9">D13</strain>
    </source>
</reference>
<dbReference type="AlphaFoldDB" id="A0A2P1PY57"/>
<dbReference type="EMBL" id="CP027860">
    <property type="protein sequence ID" value="AVP99744.1"/>
    <property type="molecule type" value="Genomic_DNA"/>
</dbReference>
<reference evidence="8 9" key="2">
    <citation type="submission" date="2018-03" db="EMBL/GenBank/DDBJ databases">
        <authorList>
            <person name="Keele B.F."/>
        </authorList>
    </citation>
    <scope>NUCLEOTIDE SEQUENCE [LARGE SCALE GENOMIC DNA]</scope>
    <source>
        <strain evidence="8 9">D13</strain>
    </source>
</reference>
<evidence type="ECO:0000256" key="6">
    <source>
        <dbReference type="SAM" id="Phobius"/>
    </source>
</evidence>
<dbReference type="PROSITE" id="PS50011">
    <property type="entry name" value="PROTEIN_KINASE_DOM"/>
    <property type="match status" value="1"/>
</dbReference>
<evidence type="ECO:0000259" key="7">
    <source>
        <dbReference type="PROSITE" id="PS50011"/>
    </source>
</evidence>
<keyword evidence="6" id="KW-0472">Membrane</keyword>
<evidence type="ECO:0000256" key="1">
    <source>
        <dbReference type="ARBA" id="ARBA00022679"/>
    </source>
</evidence>
<keyword evidence="9" id="KW-1185">Reference proteome</keyword>
<keyword evidence="6" id="KW-0812">Transmembrane</keyword>
<feature type="transmembrane region" description="Helical" evidence="6">
    <location>
        <begin position="386"/>
        <end position="406"/>
    </location>
</feature>
<evidence type="ECO:0000256" key="5">
    <source>
        <dbReference type="PROSITE-ProRule" id="PRU10141"/>
    </source>
</evidence>
<accession>A0A2P1PY57</accession>
<keyword evidence="3" id="KW-0418">Kinase</keyword>
<evidence type="ECO:0000256" key="4">
    <source>
        <dbReference type="ARBA" id="ARBA00022840"/>
    </source>
</evidence>
<dbReference type="PANTHER" id="PTHR43289:SF34">
    <property type="entry name" value="SERINE_THREONINE-PROTEIN KINASE YBDM-RELATED"/>
    <property type="match status" value="1"/>
</dbReference>
<dbReference type="PANTHER" id="PTHR43289">
    <property type="entry name" value="MITOGEN-ACTIVATED PROTEIN KINASE KINASE KINASE 20-RELATED"/>
    <property type="match status" value="1"/>
</dbReference>
<organism evidence="8 9">
    <name type="scientific">Ahniella affigens</name>
    <dbReference type="NCBI Taxonomy" id="2021234"/>
    <lineage>
        <taxon>Bacteria</taxon>
        <taxon>Pseudomonadati</taxon>
        <taxon>Pseudomonadota</taxon>
        <taxon>Gammaproteobacteria</taxon>
        <taxon>Lysobacterales</taxon>
        <taxon>Rhodanobacteraceae</taxon>
        <taxon>Ahniella</taxon>
    </lineage>
</organism>
<dbReference type="Gene3D" id="1.25.40.10">
    <property type="entry name" value="Tetratricopeptide repeat domain"/>
    <property type="match status" value="2"/>
</dbReference>
<dbReference type="Gene3D" id="1.10.510.10">
    <property type="entry name" value="Transferase(Phosphotransferase) domain 1"/>
    <property type="match status" value="1"/>
</dbReference>